<evidence type="ECO:0000313" key="4">
    <source>
        <dbReference type="EMBL" id="RWS13228.1"/>
    </source>
</evidence>
<gene>
    <name evidence="4" type="ORF">B4U79_00999</name>
    <name evidence="5" type="ORF">B4U79_14385</name>
    <name evidence="3" type="ORF">B4U79_17604</name>
    <name evidence="2" type="ORF">B4U79_17611</name>
</gene>
<dbReference type="STRING" id="1965070.A0A3S3P277"/>
<dbReference type="EMBL" id="NCKU01002072">
    <property type="protein sequence ID" value="RWS10500.1"/>
    <property type="molecule type" value="Genomic_DNA"/>
</dbReference>
<dbReference type="Proteomes" id="UP000285301">
    <property type="component" value="Unassembled WGS sequence"/>
</dbReference>
<dbReference type="SMART" id="SM00212">
    <property type="entry name" value="UBCc"/>
    <property type="match status" value="1"/>
</dbReference>
<proteinExistence type="predicted"/>
<protein>
    <submittedName>
        <fullName evidence="4">AKT-interacting protein-like protein</fullName>
    </submittedName>
</protein>
<dbReference type="OrthoDB" id="5596422at2759"/>
<reference evidence="4 6" key="1">
    <citation type="journal article" date="2018" name="Gigascience">
        <title>Genomes of trombidid mites reveal novel predicted allergens and laterally-transferred genes associated with secondary metabolism.</title>
        <authorList>
            <person name="Dong X."/>
            <person name="Chaisiri K."/>
            <person name="Xia D."/>
            <person name="Armstrong S.D."/>
            <person name="Fang Y."/>
            <person name="Donnelly M.J."/>
            <person name="Kadowaki T."/>
            <person name="McGarry J.W."/>
            <person name="Darby A.C."/>
            <person name="Makepeace B.L."/>
        </authorList>
    </citation>
    <scope>NUCLEOTIDE SEQUENCE [LARGE SCALE GENOMIC DNA]</scope>
    <source>
        <strain evidence="4">UoL-WK</strain>
    </source>
</reference>
<dbReference type="EMBL" id="NCKU01002059">
    <property type="protein sequence ID" value="RWS10550.1"/>
    <property type="molecule type" value="Genomic_DNA"/>
</dbReference>
<dbReference type="CDD" id="cd23814">
    <property type="entry name" value="UEV_AKTIP"/>
    <property type="match status" value="1"/>
</dbReference>
<accession>A0A3S3P277</accession>
<dbReference type="PROSITE" id="PS50127">
    <property type="entry name" value="UBC_2"/>
    <property type="match status" value="1"/>
</dbReference>
<sequence length="257" mass="29951">MAADNDVKSRLLSDQLPSVTLEYSLMREFVHFREQGITNLYVIPSHSSPFRWFGVTFIHEGLYRGAIIRFSLEVPHDYPDTASCPKIFFEPIVFHPLINPQTGELNTKYKFYEWKRNDNHLSDVLMFAKTIFTQLNDVLKEEYINSKSNDLIHKFYAENVKLYRNNFEEFKAKVTETVAECHNKLFDKLSYGEDQNAFVFGPWNPEIHEELRKKLIAGKNVADEILESVDDNNRNNSSTGLSWVQKGSLQMFSKSFT</sequence>
<evidence type="ECO:0000313" key="6">
    <source>
        <dbReference type="Proteomes" id="UP000285301"/>
    </source>
</evidence>
<dbReference type="Pfam" id="PF00179">
    <property type="entry name" value="UQ_con"/>
    <property type="match status" value="1"/>
</dbReference>
<dbReference type="SUPFAM" id="SSF54495">
    <property type="entry name" value="UBC-like"/>
    <property type="match status" value="1"/>
</dbReference>
<evidence type="ECO:0000313" key="2">
    <source>
        <dbReference type="EMBL" id="RWS10500.1"/>
    </source>
</evidence>
<dbReference type="InterPro" id="IPR000608">
    <property type="entry name" value="UBC"/>
</dbReference>
<reference evidence="4" key="2">
    <citation type="submission" date="2018-11" db="EMBL/GenBank/DDBJ databases">
        <title>Trombidioid mite genomics.</title>
        <authorList>
            <person name="Dong X."/>
        </authorList>
    </citation>
    <scope>NUCLEOTIDE SEQUENCE</scope>
    <source>
        <strain evidence="4">UoL-WK</strain>
    </source>
</reference>
<evidence type="ECO:0000259" key="1">
    <source>
        <dbReference type="PROSITE" id="PS50127"/>
    </source>
</evidence>
<comment type="caution">
    <text evidence="4">The sequence shown here is derived from an EMBL/GenBank/DDBJ whole genome shotgun (WGS) entry which is preliminary data.</text>
</comment>
<evidence type="ECO:0000313" key="5">
    <source>
        <dbReference type="EMBL" id="RWS16693.1"/>
    </source>
</evidence>
<dbReference type="EMBL" id="NCKU01000188">
    <property type="protein sequence ID" value="RWS16693.1"/>
    <property type="molecule type" value="Genomic_DNA"/>
</dbReference>
<evidence type="ECO:0000313" key="3">
    <source>
        <dbReference type="EMBL" id="RWS10550.1"/>
    </source>
</evidence>
<keyword evidence="6" id="KW-1185">Reference proteome</keyword>
<dbReference type="AlphaFoldDB" id="A0A3S3P277"/>
<feature type="domain" description="UBC core" evidence="1">
    <location>
        <begin position="20"/>
        <end position="176"/>
    </location>
</feature>
<dbReference type="InterPro" id="IPR016135">
    <property type="entry name" value="UBQ-conjugating_enzyme/RWD"/>
</dbReference>
<dbReference type="Gene3D" id="3.10.110.10">
    <property type="entry name" value="Ubiquitin Conjugating Enzyme"/>
    <property type="match status" value="1"/>
</dbReference>
<dbReference type="EMBL" id="NCKU01001054">
    <property type="protein sequence ID" value="RWS13228.1"/>
    <property type="molecule type" value="Genomic_DNA"/>
</dbReference>
<organism evidence="4 6">
    <name type="scientific">Dinothrombium tinctorium</name>
    <dbReference type="NCBI Taxonomy" id="1965070"/>
    <lineage>
        <taxon>Eukaryota</taxon>
        <taxon>Metazoa</taxon>
        <taxon>Ecdysozoa</taxon>
        <taxon>Arthropoda</taxon>
        <taxon>Chelicerata</taxon>
        <taxon>Arachnida</taxon>
        <taxon>Acari</taxon>
        <taxon>Acariformes</taxon>
        <taxon>Trombidiformes</taxon>
        <taxon>Prostigmata</taxon>
        <taxon>Anystina</taxon>
        <taxon>Parasitengona</taxon>
        <taxon>Trombidioidea</taxon>
        <taxon>Trombidiidae</taxon>
        <taxon>Dinothrombium</taxon>
    </lineage>
</organism>
<name>A0A3S3P277_9ACAR</name>